<evidence type="ECO:0000256" key="2">
    <source>
        <dbReference type="ARBA" id="ARBA00022512"/>
    </source>
</evidence>
<dbReference type="Gene3D" id="3.50.30.30">
    <property type="match status" value="1"/>
</dbReference>
<dbReference type="STRING" id="763407.A0A162XR02"/>
<dbReference type="InterPro" id="IPR023828">
    <property type="entry name" value="Peptidase_S8_Ser-AS"/>
</dbReference>
<dbReference type="PROSITE" id="PS00138">
    <property type="entry name" value="SUBTILASE_SER"/>
    <property type="match status" value="1"/>
</dbReference>
<proteinExistence type="inferred from homology"/>
<dbReference type="SUPFAM" id="SSF52025">
    <property type="entry name" value="PA domain"/>
    <property type="match status" value="1"/>
</dbReference>
<dbReference type="CDD" id="cd07489">
    <property type="entry name" value="Peptidases_S8_5"/>
    <property type="match status" value="1"/>
</dbReference>
<keyword evidence="6 9" id="KW-0378">Hydrolase</keyword>
<comment type="similarity">
    <text evidence="1 9 10">Belongs to the peptidase S8 family.</text>
</comment>
<dbReference type="GO" id="GO:0004252">
    <property type="term" value="F:serine-type endopeptidase activity"/>
    <property type="evidence" value="ECO:0007669"/>
    <property type="project" value="UniProtKB-UniRule"/>
</dbReference>
<keyword evidence="4 9" id="KW-0645">Protease</keyword>
<dbReference type="VEuPathDB" id="FungiDB:PHYBLDRAFT_143226"/>
<dbReference type="Pfam" id="PF06280">
    <property type="entry name" value="fn3_5"/>
    <property type="match status" value="1"/>
</dbReference>
<dbReference type="OrthoDB" id="206201at2759"/>
<evidence type="ECO:0000256" key="4">
    <source>
        <dbReference type="ARBA" id="ARBA00022670"/>
    </source>
</evidence>
<evidence type="ECO:0000259" key="13">
    <source>
        <dbReference type="Pfam" id="PF02225"/>
    </source>
</evidence>
<dbReference type="Pfam" id="PF00082">
    <property type="entry name" value="Peptidase_S8"/>
    <property type="match status" value="1"/>
</dbReference>
<keyword evidence="2" id="KW-0134">Cell wall</keyword>
<dbReference type="InterPro" id="IPR010435">
    <property type="entry name" value="C5a/SBT2-like_Fn3"/>
</dbReference>
<dbReference type="AlphaFoldDB" id="A0A162XR02"/>
<dbReference type="PROSITE" id="PS00137">
    <property type="entry name" value="SUBTILASE_HIS"/>
    <property type="match status" value="1"/>
</dbReference>
<dbReference type="GO" id="GO:0016020">
    <property type="term" value="C:membrane"/>
    <property type="evidence" value="ECO:0007669"/>
    <property type="project" value="InterPro"/>
</dbReference>
<evidence type="ECO:0000256" key="6">
    <source>
        <dbReference type="ARBA" id="ARBA00022801"/>
    </source>
</evidence>
<dbReference type="InterPro" id="IPR022398">
    <property type="entry name" value="Peptidase_S8_His-AS"/>
</dbReference>
<evidence type="ECO:0000256" key="10">
    <source>
        <dbReference type="RuleBase" id="RU003355"/>
    </source>
</evidence>
<gene>
    <name evidence="15" type="ORF">PHYBLDRAFT_143226</name>
</gene>
<feature type="chain" id="PRO_5007840847" description="Secreted subtilisin-like serine protease" evidence="11">
    <location>
        <begin position="30"/>
        <end position="926"/>
    </location>
</feature>
<dbReference type="PROSITE" id="PS51892">
    <property type="entry name" value="SUBTILASE"/>
    <property type="match status" value="1"/>
</dbReference>
<feature type="domain" description="Peptidase S8/S53" evidence="12">
    <location>
        <begin position="212"/>
        <end position="608"/>
    </location>
</feature>
<evidence type="ECO:0000256" key="5">
    <source>
        <dbReference type="ARBA" id="ARBA00022729"/>
    </source>
</evidence>
<evidence type="ECO:0000256" key="9">
    <source>
        <dbReference type="PROSITE-ProRule" id="PRU01240"/>
    </source>
</evidence>
<dbReference type="EMBL" id="KV440976">
    <property type="protein sequence ID" value="OAD76245.1"/>
    <property type="molecule type" value="Genomic_DNA"/>
</dbReference>
<sequence>MQLTGVKNNSKPWKLALIALSLLVTITAALEDVPTLPQDILRDPKFRAATTGNTIAGRYIVEFDEKYSGTSSDFLERLTQDINRDDPNIGNKLSMTISHEYDSTPSIFHGVSLSIQPKKRKAVLGKVQTASEENVVFTASQNRVVNKLVKSNYVKKVYPVTIIPRPEFTRTSLAYDEALLPIINSAALEVSLPFSHEMTQVNRVHKELGLTGKGVVVGIIDSGIDYTHPSLGGGFGPGFKVQFGADLSGDFFDVNNPSKSKKGKTPLDTCSEKFHQGGHGTHVAGIIAAQDTRYNFTGVAPDVTLGMWRVFGCQGSTSSDLVINALILAYEAGCDVINLSLGGATGWGEDPTAVVANRIAKSGVVVVAAAGNAGSEGPFMVASPSVADNVISVASVDNDYVLLPNVILENGDKFDYSLSTSTKTFPNGTIVAYADDEPEVLACGDSKPSRSFTGQIVLVKRGNCTFDEKTANAYKAGATAVLVYDNELNTSSHPVTAQNARIPVASVSNAAGVTLMGLLGNETSGVGVVFEVELSGSPSLSARKISSFSSVGTSFELDLKPNLAGVGGSIFSLLPVTRGSYGVLSGTSMASPYVAGAIALYLQAHPAHNSSFIGQKFQNFALPSFVDNPAKQGAGLIQVYDAITQLSYVSPGQLSFNDTAHREEKTLAITNQEKEPMTYTIRHFSNRAIAPFNTSQHGYTPIQPAIYTKANVTADLGLSLKNVTVQPGETVEFTVNVDSVSESLDNEPFPMYGGFITIDPVTDYYGEAKSMKIPYVGISGNVADIPIFPKGFPMIVDSSDFLGSHEPGKPYVLKRIPHSRPSLYAVFRLLMGTAHLTTEILDENQEFVGNAFSTSYMPRNTLNPGNFLVVNSWNGSIIDEQSETLGETIPLKNGTYYMRWKALRLLADPELEDSWLTSISDPIVVS</sequence>
<evidence type="ECO:0000259" key="14">
    <source>
        <dbReference type="Pfam" id="PF06280"/>
    </source>
</evidence>
<evidence type="ECO:0000259" key="12">
    <source>
        <dbReference type="Pfam" id="PF00082"/>
    </source>
</evidence>
<keyword evidence="7 9" id="KW-0720">Serine protease</keyword>
<evidence type="ECO:0000256" key="3">
    <source>
        <dbReference type="ARBA" id="ARBA00022525"/>
    </source>
</evidence>
<feature type="domain" description="PA" evidence="13">
    <location>
        <begin position="434"/>
        <end position="514"/>
    </location>
</feature>
<feature type="active site" description="Charge relay system" evidence="8 9">
    <location>
        <position position="221"/>
    </location>
</feature>
<dbReference type="Pfam" id="PF02225">
    <property type="entry name" value="PA"/>
    <property type="match status" value="1"/>
</dbReference>
<keyword evidence="16" id="KW-1185">Reference proteome</keyword>
<feature type="signal peptide" evidence="11">
    <location>
        <begin position="1"/>
        <end position="29"/>
    </location>
</feature>
<evidence type="ECO:0000256" key="1">
    <source>
        <dbReference type="ARBA" id="ARBA00011073"/>
    </source>
</evidence>
<dbReference type="InterPro" id="IPR000209">
    <property type="entry name" value="Peptidase_S8/S53_dom"/>
</dbReference>
<dbReference type="InterPro" id="IPR015500">
    <property type="entry name" value="Peptidase_S8_subtilisin-rel"/>
</dbReference>
<dbReference type="InterPro" id="IPR023827">
    <property type="entry name" value="Peptidase_S8_Asp-AS"/>
</dbReference>
<keyword evidence="5 11" id="KW-0732">Signal</keyword>
<feature type="active site" description="Charge relay system" evidence="8 9">
    <location>
        <position position="279"/>
    </location>
</feature>
<dbReference type="Proteomes" id="UP000077315">
    <property type="component" value="Unassembled WGS sequence"/>
</dbReference>
<dbReference type="InterPro" id="IPR050131">
    <property type="entry name" value="Peptidase_S8_subtilisin-like"/>
</dbReference>
<evidence type="ECO:0000256" key="7">
    <source>
        <dbReference type="ARBA" id="ARBA00022825"/>
    </source>
</evidence>
<evidence type="ECO:0000313" key="15">
    <source>
        <dbReference type="EMBL" id="OAD76245.1"/>
    </source>
</evidence>
<keyword evidence="3" id="KW-0964">Secreted</keyword>
<feature type="domain" description="C5a peptidase/Subtilisin-like protease SBT2-like Fn3-like" evidence="14">
    <location>
        <begin position="655"/>
        <end position="776"/>
    </location>
</feature>
<name>A0A162XR02_PHYB8</name>
<evidence type="ECO:0008006" key="17">
    <source>
        <dbReference type="Google" id="ProtNLM"/>
    </source>
</evidence>
<evidence type="ECO:0000256" key="11">
    <source>
        <dbReference type="SAM" id="SignalP"/>
    </source>
</evidence>
<evidence type="ECO:0000313" key="16">
    <source>
        <dbReference type="Proteomes" id="UP000077315"/>
    </source>
</evidence>
<dbReference type="PROSITE" id="PS00136">
    <property type="entry name" value="SUBTILASE_ASP"/>
    <property type="match status" value="1"/>
</dbReference>
<accession>A0A162XR02</accession>
<dbReference type="GO" id="GO:0005615">
    <property type="term" value="C:extracellular space"/>
    <property type="evidence" value="ECO:0007669"/>
    <property type="project" value="TreeGrafter"/>
</dbReference>
<dbReference type="RefSeq" id="XP_018294285.1">
    <property type="nucleotide sequence ID" value="XM_018430957.1"/>
</dbReference>
<dbReference type="GeneID" id="28991863"/>
<dbReference type="Gene3D" id="3.40.50.200">
    <property type="entry name" value="Peptidase S8/S53 domain"/>
    <property type="match status" value="1"/>
</dbReference>
<dbReference type="PRINTS" id="PR00723">
    <property type="entry name" value="SUBTILISIN"/>
</dbReference>
<organism evidence="15 16">
    <name type="scientific">Phycomyces blakesleeanus (strain ATCC 8743b / DSM 1359 / FGSC 10004 / NBRC 33097 / NRRL 1555)</name>
    <dbReference type="NCBI Taxonomy" id="763407"/>
    <lineage>
        <taxon>Eukaryota</taxon>
        <taxon>Fungi</taxon>
        <taxon>Fungi incertae sedis</taxon>
        <taxon>Mucoromycota</taxon>
        <taxon>Mucoromycotina</taxon>
        <taxon>Mucoromycetes</taxon>
        <taxon>Mucorales</taxon>
        <taxon>Phycomycetaceae</taxon>
        <taxon>Phycomyces</taxon>
    </lineage>
</organism>
<dbReference type="Gene3D" id="2.60.40.1710">
    <property type="entry name" value="Subtilisin-like superfamily"/>
    <property type="match status" value="1"/>
</dbReference>
<dbReference type="InterPro" id="IPR036852">
    <property type="entry name" value="Peptidase_S8/S53_dom_sf"/>
</dbReference>
<dbReference type="GO" id="GO:0006508">
    <property type="term" value="P:proteolysis"/>
    <property type="evidence" value="ECO:0007669"/>
    <property type="project" value="UniProtKB-KW"/>
</dbReference>
<reference evidence="16" key="1">
    <citation type="submission" date="2015-06" db="EMBL/GenBank/DDBJ databases">
        <title>Expansion of signal transduction pathways in fungi by whole-genome duplication.</title>
        <authorList>
            <consortium name="DOE Joint Genome Institute"/>
            <person name="Corrochano L.M."/>
            <person name="Kuo A."/>
            <person name="Marcet-Houben M."/>
            <person name="Polaino S."/>
            <person name="Salamov A."/>
            <person name="Villalobos J.M."/>
            <person name="Alvarez M.I."/>
            <person name="Avalos J."/>
            <person name="Benito E.P."/>
            <person name="Benoit I."/>
            <person name="Burger G."/>
            <person name="Camino L.P."/>
            <person name="Canovas D."/>
            <person name="Cerda-Olmedo E."/>
            <person name="Cheng J.-F."/>
            <person name="Dominguez A."/>
            <person name="Elias M."/>
            <person name="Eslava A.P."/>
            <person name="Glaser F."/>
            <person name="Grimwood J."/>
            <person name="Gutierrez G."/>
            <person name="Heitman J."/>
            <person name="Henrissat B."/>
            <person name="Iturriaga E.A."/>
            <person name="Lang B.F."/>
            <person name="Lavin J.L."/>
            <person name="Lee S."/>
            <person name="Li W."/>
            <person name="Lindquist E."/>
            <person name="Lopez-Garcia S."/>
            <person name="Luque E.M."/>
            <person name="Marcos A.T."/>
            <person name="Martin J."/>
            <person name="McCluskey K."/>
            <person name="Medina H.R."/>
            <person name="Miralles-Duran A."/>
            <person name="Miyazaki A."/>
            <person name="Munoz-Torres E."/>
            <person name="Oguiza J.A."/>
            <person name="Ohm R."/>
            <person name="Olmedo M."/>
            <person name="Orejas M."/>
            <person name="Ortiz-Castellanos L."/>
            <person name="Pisabarro A.G."/>
            <person name="Rodriguez-Romero J."/>
            <person name="Ruiz-Herrera J."/>
            <person name="Ruiz-Vazquez R."/>
            <person name="Sanz C."/>
            <person name="Schackwitz W."/>
            <person name="Schmutz J."/>
            <person name="Shahriari M."/>
            <person name="Shelest E."/>
            <person name="Silva-Franco F."/>
            <person name="Soanes D."/>
            <person name="Syed K."/>
            <person name="Tagua V.G."/>
            <person name="Talbot N.J."/>
            <person name="Thon M."/>
            <person name="De vries R.P."/>
            <person name="Wiebenga A."/>
            <person name="Yadav J.S."/>
            <person name="Braun E.L."/>
            <person name="Baker S."/>
            <person name="Garre V."/>
            <person name="Horwitz B."/>
            <person name="Torres-Martinez S."/>
            <person name="Idnurm A."/>
            <person name="Herrera-Estrella A."/>
            <person name="Gabaldon T."/>
            <person name="Grigoriev I.V."/>
        </authorList>
    </citation>
    <scope>NUCLEOTIDE SEQUENCE [LARGE SCALE GENOMIC DNA]</scope>
    <source>
        <strain evidence="16">NRRL 1555(-)</strain>
    </source>
</reference>
<evidence type="ECO:0000256" key="8">
    <source>
        <dbReference type="PIRSR" id="PIRSR615500-1"/>
    </source>
</evidence>
<dbReference type="InterPro" id="IPR046450">
    <property type="entry name" value="PA_dom_sf"/>
</dbReference>
<dbReference type="PANTHER" id="PTHR43806:SF66">
    <property type="entry name" value="SERIN ENDOPEPTIDASE"/>
    <property type="match status" value="1"/>
</dbReference>
<dbReference type="SUPFAM" id="SSF52743">
    <property type="entry name" value="Subtilisin-like"/>
    <property type="match status" value="1"/>
</dbReference>
<dbReference type="InterPro" id="IPR003137">
    <property type="entry name" value="PA_domain"/>
</dbReference>
<dbReference type="InParanoid" id="A0A162XR02"/>
<protein>
    <recommendedName>
        <fullName evidence="17">Secreted subtilisin-like serine protease</fullName>
    </recommendedName>
</protein>
<dbReference type="PANTHER" id="PTHR43806">
    <property type="entry name" value="PEPTIDASE S8"/>
    <property type="match status" value="1"/>
</dbReference>
<feature type="active site" description="Charge relay system" evidence="8 9">
    <location>
        <position position="588"/>
    </location>
</feature>
<dbReference type="InterPro" id="IPR034187">
    <property type="entry name" value="Peptidases_S8_5"/>
</dbReference>